<feature type="signal peptide" evidence="1">
    <location>
        <begin position="1"/>
        <end position="28"/>
    </location>
</feature>
<protein>
    <submittedName>
        <fullName evidence="3">Hydrolase</fullName>
    </submittedName>
</protein>
<sequence length="385" mass="43700">MKKVGYMFLNKKLFLILCFLSCTYNVFSTTQLSVTKDNLPIFYHDLKDDITFPLGWKENSNFNTWKQLGLEKTKEFIVPNLKKFNFNMEIVSEVDRGSYIGQKILFNITPNLKISALLLTPKGIGPFPAALMLHDHGAKFDIGKEKLIMPWGDEKKLISAQNWSKKYFSGVFPGDELTKKGYVVLAIDTLGWGERQGNGYEAQQALASNLFNLGTSYASIIAQEDIKSAEFLTSLPQVDKNKVAAIGFSMGAFRAWQVAALSENIKAGISVCWMATLKGLMTEGNNQLKGQSAYAMLHPYLVKYMDYPDIASLAAPKPMLFFSGEQDSLFPKPSVMEAFEQMNKVWKASGFKENFQYKFWNKGHVFEKEQQVEAFEWLDKQFKNK</sequence>
<dbReference type="GO" id="GO:0016787">
    <property type="term" value="F:hydrolase activity"/>
    <property type="evidence" value="ECO:0007669"/>
    <property type="project" value="UniProtKB-KW"/>
</dbReference>
<evidence type="ECO:0000256" key="1">
    <source>
        <dbReference type="SAM" id="SignalP"/>
    </source>
</evidence>
<dbReference type="Gene3D" id="3.40.50.1820">
    <property type="entry name" value="alpha/beta hydrolase"/>
    <property type="match status" value="1"/>
</dbReference>
<dbReference type="AlphaFoldDB" id="A0A414PY66"/>
<dbReference type="InterPro" id="IPR050261">
    <property type="entry name" value="FrsA_esterase"/>
</dbReference>
<dbReference type="SUPFAM" id="SSF53474">
    <property type="entry name" value="alpha/beta-Hydrolases"/>
    <property type="match status" value="1"/>
</dbReference>
<name>A0A414PY66_FUSMR</name>
<feature type="domain" description="Dienelactone hydrolase" evidence="2">
    <location>
        <begin position="175"/>
        <end position="371"/>
    </location>
</feature>
<organism evidence="3 4">
    <name type="scientific">Fusobacterium mortiferum</name>
    <dbReference type="NCBI Taxonomy" id="850"/>
    <lineage>
        <taxon>Bacteria</taxon>
        <taxon>Fusobacteriati</taxon>
        <taxon>Fusobacteriota</taxon>
        <taxon>Fusobacteriia</taxon>
        <taxon>Fusobacteriales</taxon>
        <taxon>Fusobacteriaceae</taxon>
        <taxon>Fusobacterium</taxon>
    </lineage>
</organism>
<evidence type="ECO:0000313" key="3">
    <source>
        <dbReference type="EMBL" id="RHF73514.1"/>
    </source>
</evidence>
<dbReference type="PANTHER" id="PTHR22946">
    <property type="entry name" value="DIENELACTONE HYDROLASE DOMAIN-CONTAINING PROTEIN-RELATED"/>
    <property type="match status" value="1"/>
</dbReference>
<dbReference type="EMBL" id="QRHL01000004">
    <property type="protein sequence ID" value="RHF73514.1"/>
    <property type="molecule type" value="Genomic_DNA"/>
</dbReference>
<dbReference type="Pfam" id="PF01738">
    <property type="entry name" value="DLH"/>
    <property type="match status" value="1"/>
</dbReference>
<dbReference type="InterPro" id="IPR029058">
    <property type="entry name" value="AB_hydrolase_fold"/>
</dbReference>
<evidence type="ECO:0000313" key="4">
    <source>
        <dbReference type="Proteomes" id="UP000284676"/>
    </source>
</evidence>
<accession>A0A414PY66</accession>
<dbReference type="InterPro" id="IPR002925">
    <property type="entry name" value="Dienelactn_hydro"/>
</dbReference>
<keyword evidence="3" id="KW-0378">Hydrolase</keyword>
<feature type="chain" id="PRO_5019577692" evidence="1">
    <location>
        <begin position="29"/>
        <end position="385"/>
    </location>
</feature>
<keyword evidence="1" id="KW-0732">Signal</keyword>
<gene>
    <name evidence="3" type="ORF">DW663_04400</name>
</gene>
<comment type="caution">
    <text evidence="3">The sequence shown here is derived from an EMBL/GenBank/DDBJ whole genome shotgun (WGS) entry which is preliminary data.</text>
</comment>
<dbReference type="Proteomes" id="UP000284676">
    <property type="component" value="Unassembled WGS sequence"/>
</dbReference>
<proteinExistence type="predicted"/>
<reference evidence="3 4" key="1">
    <citation type="submission" date="2018-08" db="EMBL/GenBank/DDBJ databases">
        <title>A genome reference for cultivated species of the human gut microbiota.</title>
        <authorList>
            <person name="Zou Y."/>
            <person name="Xue W."/>
            <person name="Luo G."/>
        </authorList>
    </citation>
    <scope>NUCLEOTIDE SEQUENCE [LARGE SCALE GENOMIC DNA]</scope>
    <source>
        <strain evidence="3 4">AM25-1</strain>
    </source>
</reference>
<dbReference type="PANTHER" id="PTHR22946:SF8">
    <property type="entry name" value="ACETYL XYLAN ESTERASE DOMAIN-CONTAINING PROTEIN"/>
    <property type="match status" value="1"/>
</dbReference>
<evidence type="ECO:0000259" key="2">
    <source>
        <dbReference type="Pfam" id="PF01738"/>
    </source>
</evidence>